<accession>A0A915L6N8</accession>
<sequence>MTKNNSFIKKGSPGHTSRFRAAIIRVFDDGRRPPALVVNFDSIEISEPMLADAHVIAYEL</sequence>
<dbReference type="Proteomes" id="UP000887565">
    <property type="component" value="Unplaced"/>
</dbReference>
<name>A0A915L6N8_ROMCU</name>
<dbReference type="WBParaSite" id="nRc.2.0.1.t46669-RA">
    <property type="protein sequence ID" value="nRc.2.0.1.t46669-RA"/>
    <property type="gene ID" value="nRc.2.0.1.g46669"/>
</dbReference>
<protein>
    <submittedName>
        <fullName evidence="2">Uncharacterized protein</fullName>
    </submittedName>
</protein>
<reference evidence="2" key="1">
    <citation type="submission" date="2022-11" db="UniProtKB">
        <authorList>
            <consortium name="WormBaseParasite"/>
        </authorList>
    </citation>
    <scope>IDENTIFICATION</scope>
</reference>
<organism evidence="1 2">
    <name type="scientific">Romanomermis culicivorax</name>
    <name type="common">Nematode worm</name>
    <dbReference type="NCBI Taxonomy" id="13658"/>
    <lineage>
        <taxon>Eukaryota</taxon>
        <taxon>Metazoa</taxon>
        <taxon>Ecdysozoa</taxon>
        <taxon>Nematoda</taxon>
        <taxon>Enoplea</taxon>
        <taxon>Dorylaimia</taxon>
        <taxon>Mermithida</taxon>
        <taxon>Mermithoidea</taxon>
        <taxon>Mermithidae</taxon>
        <taxon>Romanomermis</taxon>
    </lineage>
</organism>
<keyword evidence="1" id="KW-1185">Reference proteome</keyword>
<dbReference type="AlphaFoldDB" id="A0A915L6N8"/>
<evidence type="ECO:0000313" key="2">
    <source>
        <dbReference type="WBParaSite" id="nRc.2.0.1.t46669-RA"/>
    </source>
</evidence>
<evidence type="ECO:0000313" key="1">
    <source>
        <dbReference type="Proteomes" id="UP000887565"/>
    </source>
</evidence>
<proteinExistence type="predicted"/>